<proteinExistence type="predicted"/>
<organism evidence="2 3">
    <name type="scientific">Symbiodinium natans</name>
    <dbReference type="NCBI Taxonomy" id="878477"/>
    <lineage>
        <taxon>Eukaryota</taxon>
        <taxon>Sar</taxon>
        <taxon>Alveolata</taxon>
        <taxon>Dinophyceae</taxon>
        <taxon>Suessiales</taxon>
        <taxon>Symbiodiniaceae</taxon>
        <taxon>Symbiodinium</taxon>
    </lineage>
</organism>
<evidence type="ECO:0000313" key="2">
    <source>
        <dbReference type="EMBL" id="CAE7433309.1"/>
    </source>
</evidence>
<comment type="caution">
    <text evidence="2">The sequence shown here is derived from an EMBL/GenBank/DDBJ whole genome shotgun (WGS) entry which is preliminary data.</text>
</comment>
<keyword evidence="1" id="KW-0472">Membrane</keyword>
<dbReference type="EMBL" id="CAJNDS010002325">
    <property type="protein sequence ID" value="CAE7433309.1"/>
    <property type="molecule type" value="Genomic_DNA"/>
</dbReference>
<name>A0A812RDU7_9DINO</name>
<dbReference type="Proteomes" id="UP000604046">
    <property type="component" value="Unassembled WGS sequence"/>
</dbReference>
<evidence type="ECO:0000256" key="1">
    <source>
        <dbReference type="SAM" id="Phobius"/>
    </source>
</evidence>
<protein>
    <submittedName>
        <fullName evidence="2">LacC protein</fullName>
    </submittedName>
</protein>
<evidence type="ECO:0000313" key="3">
    <source>
        <dbReference type="Proteomes" id="UP000604046"/>
    </source>
</evidence>
<keyword evidence="3" id="KW-1185">Reference proteome</keyword>
<gene>
    <name evidence="2" type="primary">lacC</name>
    <name evidence="2" type="ORF">SNAT2548_LOCUS23531</name>
</gene>
<feature type="transmembrane region" description="Helical" evidence="1">
    <location>
        <begin position="55"/>
        <end position="74"/>
    </location>
</feature>
<sequence length="863" mass="92737">MIHHSLDVTGGVDDAMQNAQEAMLYGLASAAAKVAEEGEGGRFDIERMLAIKDTILLAELCYSVVLGAVAAMAVETDLPTALECNTRSEDHGLCVEDQEFESTSRDFSAQALGADLAKEVAGVSFMQEGIERADALPGHFHKALTDSILSIPMLLAMLTMLMLWTRCTVPLTSREQKEPTTPASVDAWCVQGQATDTECEGKWLCHELIVPRSSKCAVTMPRMLKAGPWTALVSDKMGQCMFKACTAEAGKPTEIPTLLATSTVSAEHLALNMHGPRTILRPERDDDEDEVSVLLRLSRDEEKCDLSVPGSIPPRDQAGSPVQVPKVALVFMAFGMVLVVGVVLAAVLRPPGYGHGALADTSLRHSSNLDEENAGVRNKASRPQNMCMDCDPCADQVQCVGIVDAFFQNAAKGQLGLFRTYQQALNAGACANCDLSADFGSLVKRCDVYDNAVAAIYLTKRGNYEEARGILDVFLRLLYPTYYGNIYPEELFAGASSGLTVRLLAASYNCDMLPEASSFASPMVVDEAVDSGDNAWAALALAHFAFVTGQSCYGTAANDILEAIAAAGTCHDDLSGFLGRLPPKRGHQRATEHHIDLFALAGMLGNTQLQQRASRFIQKMHGRHEAYPDAYALGTGAQGRCDSGRSHYDLVPTDAQFWSFLADADPNHGAVGSAISWSIYSDWLWDTDVDTLSGKQPPPQLHGTKFTSKGSGVQWEETAGAAMALAHFLYYHSKGSDADFILQLKYRLTASRLSLRTLLKTYGAVPASVRGGNGNQYNLHNPYAPFPGGSDTGMGFTYLRMIHTASTAWTGLLMLYQATEDDPVFASANPMRLDGEVPVGGAGCLPVQDPPAAAISTQCLGPQ</sequence>
<keyword evidence="1" id="KW-1133">Transmembrane helix</keyword>
<dbReference type="OrthoDB" id="420938at2759"/>
<keyword evidence="1" id="KW-0812">Transmembrane</keyword>
<accession>A0A812RDU7</accession>
<feature type="transmembrane region" description="Helical" evidence="1">
    <location>
        <begin position="147"/>
        <end position="164"/>
    </location>
</feature>
<reference evidence="2" key="1">
    <citation type="submission" date="2021-02" db="EMBL/GenBank/DDBJ databases">
        <authorList>
            <person name="Dougan E. K."/>
            <person name="Rhodes N."/>
            <person name="Thang M."/>
            <person name="Chan C."/>
        </authorList>
    </citation>
    <scope>NUCLEOTIDE SEQUENCE</scope>
</reference>
<feature type="transmembrane region" description="Helical" evidence="1">
    <location>
        <begin position="327"/>
        <end position="348"/>
    </location>
</feature>
<dbReference type="AlphaFoldDB" id="A0A812RDU7"/>